<sequence>MTDMPEKACLPVDISDNDIYEAMKEIPGYLDITPGDFKEVYLKAFQHAVRRLTRAIHVSKIMTKDVARATRDTPLWEVAELMAQRKISGLPVVDADERVVGVISNRDFVAALGGDKSGTLMQIIAECLKGSGCLAVQARSQRAEDLMTSPPVTASPETSVMDAAYIMARRGINRMPIVDGTGRLVGIVSRADIVRASIVG</sequence>
<comment type="caution">
    <text evidence="4">The sequence shown here is derived from an EMBL/GenBank/DDBJ whole genome shotgun (WGS) entry which is preliminary data.</text>
</comment>
<dbReference type="AlphaFoldDB" id="A0A7C4EW41"/>
<evidence type="ECO:0000256" key="2">
    <source>
        <dbReference type="PROSITE-ProRule" id="PRU00703"/>
    </source>
</evidence>
<dbReference type="InterPro" id="IPR051257">
    <property type="entry name" value="Diverse_CBS-Domain"/>
</dbReference>
<dbReference type="Pfam" id="PF00571">
    <property type="entry name" value="CBS"/>
    <property type="match status" value="2"/>
</dbReference>
<dbReference type="PANTHER" id="PTHR43080:SF29">
    <property type="entry name" value="OS02G0818000 PROTEIN"/>
    <property type="match status" value="1"/>
</dbReference>
<accession>A0A7C4EW41</accession>
<protein>
    <submittedName>
        <fullName evidence="4">CBS domain-containing protein</fullName>
    </submittedName>
</protein>
<dbReference type="SMART" id="SM00116">
    <property type="entry name" value="CBS"/>
    <property type="match status" value="2"/>
</dbReference>
<gene>
    <name evidence="4" type="ORF">ENV54_10390</name>
</gene>
<dbReference type="SUPFAM" id="SSF54631">
    <property type="entry name" value="CBS-domain pair"/>
    <property type="match status" value="1"/>
</dbReference>
<proteinExistence type="predicted"/>
<name>A0A7C4EW41_9BACT</name>
<keyword evidence="1 2" id="KW-0129">CBS domain</keyword>
<dbReference type="PANTHER" id="PTHR43080">
    <property type="entry name" value="CBS DOMAIN-CONTAINING PROTEIN CBSX3, MITOCHONDRIAL"/>
    <property type="match status" value="1"/>
</dbReference>
<organism evidence="4">
    <name type="scientific">Desulfomonile tiedjei</name>
    <dbReference type="NCBI Taxonomy" id="2358"/>
    <lineage>
        <taxon>Bacteria</taxon>
        <taxon>Pseudomonadati</taxon>
        <taxon>Thermodesulfobacteriota</taxon>
        <taxon>Desulfomonilia</taxon>
        <taxon>Desulfomonilales</taxon>
        <taxon>Desulfomonilaceae</taxon>
        <taxon>Desulfomonile</taxon>
    </lineage>
</organism>
<dbReference type="InterPro" id="IPR000644">
    <property type="entry name" value="CBS_dom"/>
</dbReference>
<dbReference type="PROSITE" id="PS51371">
    <property type="entry name" value="CBS"/>
    <property type="match status" value="2"/>
</dbReference>
<dbReference type="InterPro" id="IPR046342">
    <property type="entry name" value="CBS_dom_sf"/>
</dbReference>
<reference evidence="4" key="1">
    <citation type="journal article" date="2020" name="mSystems">
        <title>Genome- and Community-Level Interaction Insights into Carbon Utilization and Element Cycling Functions of Hydrothermarchaeota in Hydrothermal Sediment.</title>
        <authorList>
            <person name="Zhou Z."/>
            <person name="Liu Y."/>
            <person name="Xu W."/>
            <person name="Pan J."/>
            <person name="Luo Z.H."/>
            <person name="Li M."/>
        </authorList>
    </citation>
    <scope>NUCLEOTIDE SEQUENCE [LARGE SCALE GENOMIC DNA]</scope>
    <source>
        <strain evidence="4">SpSt-769</strain>
    </source>
</reference>
<dbReference type="EMBL" id="DTGT01000337">
    <property type="protein sequence ID" value="HGH61694.1"/>
    <property type="molecule type" value="Genomic_DNA"/>
</dbReference>
<evidence type="ECO:0000256" key="1">
    <source>
        <dbReference type="ARBA" id="ARBA00023122"/>
    </source>
</evidence>
<feature type="domain" description="CBS" evidence="3">
    <location>
        <begin position="147"/>
        <end position="200"/>
    </location>
</feature>
<evidence type="ECO:0000259" key="3">
    <source>
        <dbReference type="PROSITE" id="PS51371"/>
    </source>
</evidence>
<feature type="domain" description="CBS" evidence="3">
    <location>
        <begin position="62"/>
        <end position="120"/>
    </location>
</feature>
<evidence type="ECO:0000313" key="4">
    <source>
        <dbReference type="EMBL" id="HGH61694.1"/>
    </source>
</evidence>
<dbReference type="CDD" id="cd04586">
    <property type="entry name" value="CBS_pair_BON_assoc"/>
    <property type="match status" value="1"/>
</dbReference>
<dbReference type="Gene3D" id="3.10.580.10">
    <property type="entry name" value="CBS-domain"/>
    <property type="match status" value="1"/>
</dbReference>